<proteinExistence type="predicted"/>
<feature type="transmembrane region" description="Helical" evidence="1">
    <location>
        <begin position="12"/>
        <end position="32"/>
    </location>
</feature>
<keyword evidence="1" id="KW-1133">Transmembrane helix</keyword>
<accession>A0ABD0JX04</accession>
<feature type="transmembrane region" description="Helical" evidence="1">
    <location>
        <begin position="88"/>
        <end position="110"/>
    </location>
</feature>
<evidence type="ECO:0000313" key="3">
    <source>
        <dbReference type="Proteomes" id="UP001519460"/>
    </source>
</evidence>
<keyword evidence="1" id="KW-0812">Transmembrane</keyword>
<feature type="transmembrane region" description="Helical" evidence="1">
    <location>
        <begin position="131"/>
        <end position="150"/>
    </location>
</feature>
<sequence>MMADERSWKVYATGAGLLLVIVSAIFIFVGTVSPNWMTVSPNTVTEIYHGLFESCQTQIGLPTTCEQFVWGNQLSGTGPYKIRVVQGFAVLSSLVALGVIITVIVAALYCCHRFEFWEMFEIDNLTLALDVAIGIMVLFASISSITFLSIHEELELYPQSTVSWCPGLLMAGWCIAAVARAGTRFFCSNFTDD</sequence>
<dbReference type="AlphaFoldDB" id="A0ABD0JX04"/>
<organism evidence="2 3">
    <name type="scientific">Batillaria attramentaria</name>
    <dbReference type="NCBI Taxonomy" id="370345"/>
    <lineage>
        <taxon>Eukaryota</taxon>
        <taxon>Metazoa</taxon>
        <taxon>Spiralia</taxon>
        <taxon>Lophotrochozoa</taxon>
        <taxon>Mollusca</taxon>
        <taxon>Gastropoda</taxon>
        <taxon>Caenogastropoda</taxon>
        <taxon>Sorbeoconcha</taxon>
        <taxon>Cerithioidea</taxon>
        <taxon>Batillariidae</taxon>
        <taxon>Batillaria</taxon>
    </lineage>
</organism>
<feature type="transmembrane region" description="Helical" evidence="1">
    <location>
        <begin position="156"/>
        <end position="179"/>
    </location>
</feature>
<comment type="caution">
    <text evidence="2">The sequence shown here is derived from an EMBL/GenBank/DDBJ whole genome shotgun (WGS) entry which is preliminary data.</text>
</comment>
<reference evidence="2 3" key="1">
    <citation type="journal article" date="2023" name="Sci. Data">
        <title>Genome assembly of the Korean intertidal mud-creeper Batillaria attramentaria.</title>
        <authorList>
            <person name="Patra A.K."/>
            <person name="Ho P.T."/>
            <person name="Jun S."/>
            <person name="Lee S.J."/>
            <person name="Kim Y."/>
            <person name="Won Y.J."/>
        </authorList>
    </citation>
    <scope>NUCLEOTIDE SEQUENCE [LARGE SCALE GENOMIC DNA]</scope>
    <source>
        <strain evidence="2">Wonlab-2016</strain>
    </source>
</reference>
<gene>
    <name evidence="2" type="ORF">BaRGS_00029234</name>
</gene>
<name>A0ABD0JX04_9CAEN</name>
<evidence type="ECO:0000256" key="1">
    <source>
        <dbReference type="SAM" id="Phobius"/>
    </source>
</evidence>
<keyword evidence="1" id="KW-0472">Membrane</keyword>
<keyword evidence="3" id="KW-1185">Reference proteome</keyword>
<dbReference type="Gene3D" id="1.20.140.150">
    <property type="match status" value="1"/>
</dbReference>
<protein>
    <submittedName>
        <fullName evidence="2">Uncharacterized protein</fullName>
    </submittedName>
</protein>
<dbReference type="Proteomes" id="UP001519460">
    <property type="component" value="Unassembled WGS sequence"/>
</dbReference>
<dbReference type="EMBL" id="JACVVK020000301">
    <property type="protein sequence ID" value="KAK7479517.1"/>
    <property type="molecule type" value="Genomic_DNA"/>
</dbReference>
<evidence type="ECO:0000313" key="2">
    <source>
        <dbReference type="EMBL" id="KAK7479517.1"/>
    </source>
</evidence>